<dbReference type="EMBL" id="CAXITT010000044">
    <property type="protein sequence ID" value="CAL1529194.1"/>
    <property type="molecule type" value="Genomic_DNA"/>
</dbReference>
<keyword evidence="13" id="KW-1185">Reference proteome</keyword>
<name>A0AAV2H9K8_LYMST</name>
<dbReference type="GO" id="GO:0004197">
    <property type="term" value="F:cysteine-type endopeptidase activity"/>
    <property type="evidence" value="ECO:0007669"/>
    <property type="project" value="InterPro"/>
</dbReference>
<dbReference type="Gene3D" id="3.40.50.1460">
    <property type="match status" value="1"/>
</dbReference>
<evidence type="ECO:0000256" key="3">
    <source>
        <dbReference type="ARBA" id="ARBA00022703"/>
    </source>
</evidence>
<sequence>MSSGDQVDARGEAAGGEDNTDALPRHPPQPSGLPASIPTVRESDFVSNVYKMDRSNLGPVIIFNNKDFHPRTQMGKRDGTDRDADNMNSIFQTMGFQDIQQFNNQTASEMRDKLWKASKTMTTASSCFVCVILTHGEEGFVFGTDDKVPIDDLVLPFKGNHCPALAGKPKIFIIQACRGTELDSGVEVEDSGMEIGTEMDEEVMIRRIPTEADFLMAYSVVPGYFAWRNSANGSWFIQAVYDVFRRHWKDMDLMTMMTRVNKRVAYDFESRAAREFMNRKKQIPCITSMLTKDVYFYPQPKSL</sequence>
<dbReference type="GO" id="GO:0006508">
    <property type="term" value="P:proteolysis"/>
    <property type="evidence" value="ECO:0007669"/>
    <property type="project" value="UniProtKB-KW"/>
</dbReference>
<protein>
    <recommendedName>
        <fullName evidence="14">Caspase-3</fullName>
    </recommendedName>
</protein>
<dbReference type="GO" id="GO:0005737">
    <property type="term" value="C:cytoplasm"/>
    <property type="evidence" value="ECO:0007669"/>
    <property type="project" value="TreeGrafter"/>
</dbReference>
<dbReference type="AlphaFoldDB" id="A0AAV2H9K8"/>
<evidence type="ECO:0000256" key="4">
    <source>
        <dbReference type="ARBA" id="ARBA00022801"/>
    </source>
</evidence>
<keyword evidence="6" id="KW-0865">Zymogen</keyword>
<dbReference type="InterPro" id="IPR001309">
    <property type="entry name" value="Pept_C14_p20"/>
</dbReference>
<dbReference type="InterPro" id="IPR002138">
    <property type="entry name" value="Pept_C14_p10"/>
</dbReference>
<evidence type="ECO:0000256" key="1">
    <source>
        <dbReference type="ARBA" id="ARBA00010134"/>
    </source>
</evidence>
<keyword evidence="4" id="KW-0378">Hydrolase</keyword>
<dbReference type="InterPro" id="IPR015917">
    <property type="entry name" value="Pept_C14A"/>
</dbReference>
<dbReference type="SMART" id="SM00115">
    <property type="entry name" value="CASc"/>
    <property type="match status" value="1"/>
</dbReference>
<keyword evidence="3" id="KW-0053">Apoptosis</keyword>
<dbReference type="InterPro" id="IPR033139">
    <property type="entry name" value="Caspase_cys_AS"/>
</dbReference>
<dbReference type="PROSITE" id="PS50207">
    <property type="entry name" value="CASPASE_P10"/>
    <property type="match status" value="1"/>
</dbReference>
<evidence type="ECO:0000256" key="8">
    <source>
        <dbReference type="RuleBase" id="RU003971"/>
    </source>
</evidence>
<dbReference type="PIRSF" id="PIRSF038001">
    <property type="entry name" value="Caspase_ICE"/>
    <property type="match status" value="1"/>
</dbReference>
<dbReference type="PANTHER" id="PTHR10454">
    <property type="entry name" value="CASPASE"/>
    <property type="match status" value="1"/>
</dbReference>
<evidence type="ECO:0000256" key="7">
    <source>
        <dbReference type="PIRSR" id="PIRSR038001-1"/>
    </source>
</evidence>
<evidence type="ECO:0008006" key="14">
    <source>
        <dbReference type="Google" id="ProtNLM"/>
    </source>
</evidence>
<keyword evidence="2" id="KW-0645">Protease</keyword>
<feature type="region of interest" description="Disordered" evidence="9">
    <location>
        <begin position="1"/>
        <end position="39"/>
    </location>
</feature>
<comment type="caution">
    <text evidence="12">The sequence shown here is derived from an EMBL/GenBank/DDBJ whole genome shotgun (WGS) entry which is preliminary data.</text>
</comment>
<dbReference type="GO" id="GO:0006915">
    <property type="term" value="P:apoptotic process"/>
    <property type="evidence" value="ECO:0007669"/>
    <property type="project" value="UniProtKB-KW"/>
</dbReference>
<accession>A0AAV2H9K8</accession>
<feature type="domain" description="Caspase family p20" evidence="11">
    <location>
        <begin position="56"/>
        <end position="181"/>
    </location>
</feature>
<dbReference type="PRINTS" id="PR00376">
    <property type="entry name" value="IL1BCENZYME"/>
</dbReference>
<evidence type="ECO:0000256" key="5">
    <source>
        <dbReference type="ARBA" id="ARBA00022807"/>
    </source>
</evidence>
<evidence type="ECO:0000256" key="2">
    <source>
        <dbReference type="ARBA" id="ARBA00022670"/>
    </source>
</evidence>
<evidence type="ECO:0000313" key="12">
    <source>
        <dbReference type="EMBL" id="CAL1529194.1"/>
    </source>
</evidence>
<feature type="domain" description="Caspase family p10" evidence="10">
    <location>
        <begin position="204"/>
        <end position="298"/>
    </location>
</feature>
<organism evidence="12 13">
    <name type="scientific">Lymnaea stagnalis</name>
    <name type="common">Great pond snail</name>
    <name type="synonym">Helix stagnalis</name>
    <dbReference type="NCBI Taxonomy" id="6523"/>
    <lineage>
        <taxon>Eukaryota</taxon>
        <taxon>Metazoa</taxon>
        <taxon>Spiralia</taxon>
        <taxon>Lophotrochozoa</taxon>
        <taxon>Mollusca</taxon>
        <taxon>Gastropoda</taxon>
        <taxon>Heterobranchia</taxon>
        <taxon>Euthyneura</taxon>
        <taxon>Panpulmonata</taxon>
        <taxon>Hygrophila</taxon>
        <taxon>Lymnaeoidea</taxon>
        <taxon>Lymnaeidae</taxon>
        <taxon>Lymnaea</taxon>
    </lineage>
</organism>
<gene>
    <name evidence="12" type="ORF">GSLYS_00003349001</name>
</gene>
<proteinExistence type="inferred from homology"/>
<evidence type="ECO:0000256" key="9">
    <source>
        <dbReference type="SAM" id="MobiDB-lite"/>
    </source>
</evidence>
<dbReference type="PROSITE" id="PS50208">
    <property type="entry name" value="CASPASE_P20"/>
    <property type="match status" value="1"/>
</dbReference>
<reference evidence="12 13" key="1">
    <citation type="submission" date="2024-04" db="EMBL/GenBank/DDBJ databases">
        <authorList>
            <consortium name="Genoscope - CEA"/>
            <person name="William W."/>
        </authorList>
    </citation>
    <scope>NUCLEOTIDE SEQUENCE [LARGE SCALE GENOMIC DNA]</scope>
</reference>
<feature type="active site" evidence="7">
    <location>
        <position position="177"/>
    </location>
</feature>
<dbReference type="InterPro" id="IPR011600">
    <property type="entry name" value="Pept_C14_caspase"/>
</dbReference>
<dbReference type="PROSITE" id="PS01122">
    <property type="entry name" value="CASPASE_CYS"/>
    <property type="match status" value="1"/>
</dbReference>
<evidence type="ECO:0000259" key="10">
    <source>
        <dbReference type="PROSITE" id="PS50207"/>
    </source>
</evidence>
<dbReference type="InterPro" id="IPR029030">
    <property type="entry name" value="Caspase-like_dom_sf"/>
</dbReference>
<dbReference type="FunFam" id="3.40.50.1460:FF:000001">
    <property type="entry name" value="Caspase-3 preproprotein"/>
    <property type="match status" value="1"/>
</dbReference>
<evidence type="ECO:0000259" key="11">
    <source>
        <dbReference type="PROSITE" id="PS50208"/>
    </source>
</evidence>
<comment type="similarity">
    <text evidence="1 8">Belongs to the peptidase C14A family.</text>
</comment>
<feature type="active site" evidence="7">
    <location>
        <position position="135"/>
    </location>
</feature>
<keyword evidence="5" id="KW-0788">Thiol protease</keyword>
<dbReference type="PANTHER" id="PTHR10454:SF232">
    <property type="entry name" value="AT03047P-RELATED"/>
    <property type="match status" value="1"/>
</dbReference>
<dbReference type="CDD" id="cd00032">
    <property type="entry name" value="CASc"/>
    <property type="match status" value="1"/>
</dbReference>
<evidence type="ECO:0000313" key="13">
    <source>
        <dbReference type="Proteomes" id="UP001497497"/>
    </source>
</evidence>
<dbReference type="Proteomes" id="UP001497497">
    <property type="component" value="Unassembled WGS sequence"/>
</dbReference>
<dbReference type="Gene3D" id="3.30.70.1470">
    <property type="entry name" value="Caspase-like"/>
    <property type="match status" value="1"/>
</dbReference>
<evidence type="ECO:0000256" key="6">
    <source>
        <dbReference type="ARBA" id="ARBA00023145"/>
    </source>
</evidence>
<dbReference type="SUPFAM" id="SSF52129">
    <property type="entry name" value="Caspase-like"/>
    <property type="match status" value="1"/>
</dbReference>
<dbReference type="Pfam" id="PF00656">
    <property type="entry name" value="Peptidase_C14"/>
    <property type="match status" value="1"/>
</dbReference>
<dbReference type="GO" id="GO:0043525">
    <property type="term" value="P:positive regulation of neuron apoptotic process"/>
    <property type="evidence" value="ECO:0007669"/>
    <property type="project" value="TreeGrafter"/>
</dbReference>
<dbReference type="InterPro" id="IPR002398">
    <property type="entry name" value="Pept_C14"/>
</dbReference>